<evidence type="ECO:0000256" key="5">
    <source>
        <dbReference type="ARBA" id="ARBA00022787"/>
    </source>
</evidence>
<keyword evidence="4" id="KW-0812">Transmembrane</keyword>
<organism evidence="9 10">
    <name type="scientific">Dreissena polymorpha</name>
    <name type="common">Zebra mussel</name>
    <name type="synonym">Mytilus polymorpha</name>
    <dbReference type="NCBI Taxonomy" id="45954"/>
    <lineage>
        <taxon>Eukaryota</taxon>
        <taxon>Metazoa</taxon>
        <taxon>Spiralia</taxon>
        <taxon>Lophotrochozoa</taxon>
        <taxon>Mollusca</taxon>
        <taxon>Bivalvia</taxon>
        <taxon>Autobranchia</taxon>
        <taxon>Heteroconchia</taxon>
        <taxon>Euheterodonta</taxon>
        <taxon>Imparidentia</taxon>
        <taxon>Neoheterodontei</taxon>
        <taxon>Myida</taxon>
        <taxon>Dreissenoidea</taxon>
        <taxon>Dreissenidae</taxon>
        <taxon>Dreissena</taxon>
    </lineage>
</organism>
<keyword evidence="7" id="KW-0472">Membrane</keyword>
<dbReference type="PANTHER" id="PTHR12815">
    <property type="entry name" value="SORTING AND ASSEMBLY MACHINERY SAMM50 PROTEIN FAMILY MEMBER"/>
    <property type="match status" value="1"/>
</dbReference>
<keyword evidence="3" id="KW-1134">Transmembrane beta strand</keyword>
<keyword evidence="6" id="KW-0496">Mitochondrion</keyword>
<dbReference type="GO" id="GO:0045040">
    <property type="term" value="P:protein insertion into mitochondrial outer membrane"/>
    <property type="evidence" value="ECO:0007669"/>
    <property type="project" value="TreeGrafter"/>
</dbReference>
<evidence type="ECO:0000313" key="9">
    <source>
        <dbReference type="EMBL" id="KAH3857700.1"/>
    </source>
</evidence>
<gene>
    <name evidence="9" type="ORF">DPMN_100312</name>
</gene>
<dbReference type="Pfam" id="PF01103">
    <property type="entry name" value="Omp85"/>
    <property type="match status" value="1"/>
</dbReference>
<evidence type="ECO:0000259" key="8">
    <source>
        <dbReference type="Pfam" id="PF01103"/>
    </source>
</evidence>
<dbReference type="FunFam" id="2.40.160.50:FF:000002">
    <property type="entry name" value="sorting and assembly machinery component 50 homolog"/>
    <property type="match status" value="1"/>
</dbReference>
<keyword evidence="10" id="KW-1185">Reference proteome</keyword>
<comment type="subcellular location">
    <subcellularLocation>
        <location evidence="1">Mitochondrion outer membrane</location>
        <topology evidence="1">Multi-pass membrane protein</topology>
    </subcellularLocation>
</comment>
<dbReference type="InterPro" id="IPR039910">
    <property type="entry name" value="D15-like"/>
</dbReference>
<evidence type="ECO:0000313" key="10">
    <source>
        <dbReference type="Proteomes" id="UP000828390"/>
    </source>
</evidence>
<sequence length="449" mass="49801">MNGNEEVQTLHLDWETLYSKPAFVQRVLVSGLKRTKDDIITKNVKPLLQAENFGDIVKKAEAVSDRLQQLGIFSRIKIEIDTCKGANANDNGYDVRYVVQESGRLKMGYYTMVGQNDGSLEFNFRSPNVLGRAEEVKLDYIYGTKHTRGFGLSLKKPLNGNPDTWFGARAYREQGDYPWSGYKETDHGAGLDLSFLSLLGNHNLRWEGVWRDLRCLSNLSSFRVREQAGHSLKSSLIHTYVRDTRDDMVLPTRGTLLKMTQEYAGIGGNANFFKHGVEFQANQALPLSSVVQVCLAGGIVRPLRDTTVNITDRYFLGGPLTLRGFNKNGIGPHSDGNALGGDVYCMGGLHLYTPLPFRPGSGGFGELFRSHFFVNAGNCGNVENFSLDQVNKENWKAFQNSLRLSYGLGVVLRLGSLARLELNYVLPVWKQAGDSASPGVQLGVGISFL</sequence>
<comment type="similarity">
    <text evidence="2">Belongs to the SAM50/omp85 family.</text>
</comment>
<dbReference type="Gene3D" id="2.40.160.50">
    <property type="entry name" value="membrane protein fhac: a member of the omp85/tpsb transporter family"/>
    <property type="match status" value="1"/>
</dbReference>
<evidence type="ECO:0000256" key="1">
    <source>
        <dbReference type="ARBA" id="ARBA00004374"/>
    </source>
</evidence>
<dbReference type="AlphaFoldDB" id="A0A9D4R916"/>
<dbReference type="InterPro" id="IPR000184">
    <property type="entry name" value="Bac_surfAg_D15"/>
</dbReference>
<evidence type="ECO:0000256" key="2">
    <source>
        <dbReference type="ARBA" id="ARBA00010913"/>
    </source>
</evidence>
<feature type="domain" description="Bacterial surface antigen (D15)" evidence="8">
    <location>
        <begin position="128"/>
        <end position="448"/>
    </location>
</feature>
<dbReference type="OrthoDB" id="1724197at2759"/>
<dbReference type="EMBL" id="JAIWYP010000003">
    <property type="protein sequence ID" value="KAH3857700.1"/>
    <property type="molecule type" value="Genomic_DNA"/>
</dbReference>
<reference evidence="9" key="1">
    <citation type="journal article" date="2019" name="bioRxiv">
        <title>The Genome of the Zebra Mussel, Dreissena polymorpha: A Resource for Invasive Species Research.</title>
        <authorList>
            <person name="McCartney M.A."/>
            <person name="Auch B."/>
            <person name="Kono T."/>
            <person name="Mallez S."/>
            <person name="Zhang Y."/>
            <person name="Obille A."/>
            <person name="Becker A."/>
            <person name="Abrahante J.E."/>
            <person name="Garbe J."/>
            <person name="Badalamenti J.P."/>
            <person name="Herman A."/>
            <person name="Mangelson H."/>
            <person name="Liachko I."/>
            <person name="Sullivan S."/>
            <person name="Sone E.D."/>
            <person name="Koren S."/>
            <person name="Silverstein K.A.T."/>
            <person name="Beckman K.B."/>
            <person name="Gohl D.M."/>
        </authorList>
    </citation>
    <scope>NUCLEOTIDE SEQUENCE</scope>
    <source>
        <strain evidence="9">Duluth1</strain>
        <tissue evidence="9">Whole animal</tissue>
    </source>
</reference>
<proteinExistence type="inferred from homology"/>
<accession>A0A9D4R916</accession>
<dbReference type="Gene3D" id="3.10.20.310">
    <property type="entry name" value="membrane protein fhac"/>
    <property type="match status" value="1"/>
</dbReference>
<dbReference type="GO" id="GO:0033108">
    <property type="term" value="P:mitochondrial respiratory chain complex assembly"/>
    <property type="evidence" value="ECO:0007669"/>
    <property type="project" value="TreeGrafter"/>
</dbReference>
<evidence type="ECO:0000256" key="7">
    <source>
        <dbReference type="ARBA" id="ARBA00023136"/>
    </source>
</evidence>
<dbReference type="GO" id="GO:0005741">
    <property type="term" value="C:mitochondrial outer membrane"/>
    <property type="evidence" value="ECO:0007669"/>
    <property type="project" value="UniProtKB-SubCell"/>
</dbReference>
<keyword evidence="5" id="KW-1000">Mitochondrion outer membrane</keyword>
<name>A0A9D4R916_DREPO</name>
<dbReference type="Proteomes" id="UP000828390">
    <property type="component" value="Unassembled WGS sequence"/>
</dbReference>
<dbReference type="PANTHER" id="PTHR12815:SF18">
    <property type="entry name" value="SORTING AND ASSEMBLY MACHINERY COMPONENT 50 HOMOLOG"/>
    <property type="match status" value="1"/>
</dbReference>
<protein>
    <recommendedName>
        <fullName evidence="8">Bacterial surface antigen (D15) domain-containing protein</fullName>
    </recommendedName>
</protein>
<evidence type="ECO:0000256" key="3">
    <source>
        <dbReference type="ARBA" id="ARBA00022452"/>
    </source>
</evidence>
<reference evidence="9" key="2">
    <citation type="submission" date="2020-11" db="EMBL/GenBank/DDBJ databases">
        <authorList>
            <person name="McCartney M.A."/>
            <person name="Auch B."/>
            <person name="Kono T."/>
            <person name="Mallez S."/>
            <person name="Becker A."/>
            <person name="Gohl D.M."/>
            <person name="Silverstein K.A.T."/>
            <person name="Koren S."/>
            <person name="Bechman K.B."/>
            <person name="Herman A."/>
            <person name="Abrahante J.E."/>
            <person name="Garbe J."/>
        </authorList>
    </citation>
    <scope>NUCLEOTIDE SEQUENCE</scope>
    <source>
        <strain evidence="9">Duluth1</strain>
        <tissue evidence="9">Whole animal</tissue>
    </source>
</reference>
<evidence type="ECO:0000256" key="4">
    <source>
        <dbReference type="ARBA" id="ARBA00022692"/>
    </source>
</evidence>
<evidence type="ECO:0000256" key="6">
    <source>
        <dbReference type="ARBA" id="ARBA00023128"/>
    </source>
</evidence>
<comment type="caution">
    <text evidence="9">The sequence shown here is derived from an EMBL/GenBank/DDBJ whole genome shotgun (WGS) entry which is preliminary data.</text>
</comment>